<evidence type="ECO:0000256" key="2">
    <source>
        <dbReference type="ARBA" id="ARBA00023125"/>
    </source>
</evidence>
<sequence>MDLARQRFSRGTVPSSVLASVTMGLEEFIDEQGGHSAEVLSRAGLTSRLYQSPNRHISLKHYINSMHEAALSTGNEHFGLWFGEQFEPEGLGLFGFHAMTSPDLRSAIEGMQEYFPIFQRNSLLQMEVKEGICQLEYRLLDGEIMDRRQDAELTLGMLNNVLKRAMGTHGSPLEVHFQHPALVDAQQHRQAFHCDIRFHQERNVILFRESCLDLPMPDAHQMLNNVTLGSIRELAGLVEQTLTTVQRAKSEIIALLPDGEASLDHVARRLNLSSRTLQRQLAAEKQSFKRLVDEVREELAVCYLNYERLSVSEIAYRLGYSDVSAFTHAFMRWKDVSPSDWRMQ</sequence>
<dbReference type="Gene3D" id="1.10.10.60">
    <property type="entry name" value="Homeodomain-like"/>
    <property type="match status" value="1"/>
</dbReference>
<dbReference type="Pfam" id="PF12625">
    <property type="entry name" value="Arabinose_bd"/>
    <property type="match status" value="1"/>
</dbReference>
<dbReference type="PROSITE" id="PS01124">
    <property type="entry name" value="HTH_ARAC_FAMILY_2"/>
    <property type="match status" value="1"/>
</dbReference>
<evidence type="ECO:0000256" key="3">
    <source>
        <dbReference type="ARBA" id="ARBA00023163"/>
    </source>
</evidence>
<organism evidence="5 6">
    <name type="scientific">Vreelandella boliviensis LC1</name>
    <dbReference type="NCBI Taxonomy" id="1072583"/>
    <lineage>
        <taxon>Bacteria</taxon>
        <taxon>Pseudomonadati</taxon>
        <taxon>Pseudomonadota</taxon>
        <taxon>Gammaproteobacteria</taxon>
        <taxon>Oceanospirillales</taxon>
        <taxon>Halomonadaceae</taxon>
        <taxon>Vreelandella</taxon>
    </lineage>
</organism>
<dbReference type="Proteomes" id="UP000216538">
    <property type="component" value="Unassembled WGS sequence"/>
</dbReference>
<dbReference type="PANTHER" id="PTHR47894">
    <property type="entry name" value="HTH-TYPE TRANSCRIPTIONAL REGULATOR GADX"/>
    <property type="match status" value="1"/>
</dbReference>
<dbReference type="SMART" id="SM00342">
    <property type="entry name" value="HTH_ARAC"/>
    <property type="match status" value="1"/>
</dbReference>
<dbReference type="EMBL" id="NPEY01000008">
    <property type="protein sequence ID" value="OZT73888.1"/>
    <property type="molecule type" value="Genomic_DNA"/>
</dbReference>
<feature type="domain" description="HTH araC/xylS-type" evidence="4">
    <location>
        <begin position="246"/>
        <end position="344"/>
    </location>
</feature>
<evidence type="ECO:0000313" key="6">
    <source>
        <dbReference type="Proteomes" id="UP000216538"/>
    </source>
</evidence>
<accession>A0ABX4G8K6</accession>
<keyword evidence="2" id="KW-0238">DNA-binding</keyword>
<dbReference type="PANTHER" id="PTHR47894:SF4">
    <property type="entry name" value="HTH-TYPE TRANSCRIPTIONAL REGULATOR GADX"/>
    <property type="match status" value="1"/>
</dbReference>
<keyword evidence="1" id="KW-0805">Transcription regulation</keyword>
<evidence type="ECO:0000313" key="5">
    <source>
        <dbReference type="EMBL" id="OZT73888.1"/>
    </source>
</evidence>
<keyword evidence="6" id="KW-1185">Reference proteome</keyword>
<gene>
    <name evidence="5" type="ORF">CE457_12955</name>
</gene>
<keyword evidence="3" id="KW-0804">Transcription</keyword>
<name>A0ABX4G8K6_9GAMM</name>
<dbReference type="InterPro" id="IPR032687">
    <property type="entry name" value="AraC-type_N"/>
</dbReference>
<reference evidence="5 6" key="1">
    <citation type="submission" date="2017-07" db="EMBL/GenBank/DDBJ databases">
        <title>Shotgun whole genome sequences of three halophilic bacterial isolates.</title>
        <authorList>
            <person name="Pozzo T."/>
            <person name="Higdon S.M."/>
            <person name="Quillaguaman J."/>
        </authorList>
    </citation>
    <scope>NUCLEOTIDE SEQUENCE [LARGE SCALE GENOMIC DNA]</scope>
    <source>
        <strain evidence="5 6">LC1</strain>
    </source>
</reference>
<dbReference type="InterPro" id="IPR009057">
    <property type="entry name" value="Homeodomain-like_sf"/>
</dbReference>
<dbReference type="SUPFAM" id="SSF46689">
    <property type="entry name" value="Homeodomain-like"/>
    <property type="match status" value="1"/>
</dbReference>
<comment type="caution">
    <text evidence="5">The sequence shown here is derived from an EMBL/GenBank/DDBJ whole genome shotgun (WGS) entry which is preliminary data.</text>
</comment>
<dbReference type="Pfam" id="PF12833">
    <property type="entry name" value="HTH_18"/>
    <property type="match status" value="1"/>
</dbReference>
<protein>
    <submittedName>
        <fullName evidence="5">AraC family transcriptional regulator</fullName>
    </submittedName>
</protein>
<evidence type="ECO:0000259" key="4">
    <source>
        <dbReference type="PROSITE" id="PS01124"/>
    </source>
</evidence>
<evidence type="ECO:0000256" key="1">
    <source>
        <dbReference type="ARBA" id="ARBA00023015"/>
    </source>
</evidence>
<proteinExistence type="predicted"/>
<dbReference type="InterPro" id="IPR018060">
    <property type="entry name" value="HTH_AraC"/>
</dbReference>